<dbReference type="AlphaFoldDB" id="A0A1I7ZAK2"/>
<sequence>MLSFVSLQIEITYSYQKQYLCIVHCPPSHHALVAAAVKHRLFALHNCTRPQPVSFGLPAQSSSLASAVRSQRFFSSAAVFGVNSATIRLRDQSMLLLSSVVLLLPLSLVAAIPSQFEASCPGGCSCTAYKIVCENVHSKNGQDIFLHASPRIYPDLDTLQITGNNFGDLHGANIFGEGVENSKVTLANFSLDGITDFDEKTFQGLKGVEFLYLGNNNLTEVGDHPFRSMEKLKYLDLTNVFGRGVSARQKADILRKMFQANEDQFVELKEVILDDNGLEFLHPDTFCKITGLGQLHLKNNNLKDFPIPKNGACFPSLKNLVLEGNQFAVIHEHLYNGPIELTGFDVSRNPLKCDCTAKNFVKYAQREDSFFINQDYTTCAWPVEHQNKKLFQIQPEDLCPSSGGHSLFFFLLVVFLIAVFGYRYARVHNITLSLPTRIPFVAGYSVLKSNDDGTVPQFV</sequence>
<evidence type="ECO:0000259" key="10">
    <source>
        <dbReference type="SMART" id="SM00082"/>
    </source>
</evidence>
<organism evidence="11 12">
    <name type="scientific">Steinernema glaseri</name>
    <dbReference type="NCBI Taxonomy" id="37863"/>
    <lineage>
        <taxon>Eukaryota</taxon>
        <taxon>Metazoa</taxon>
        <taxon>Ecdysozoa</taxon>
        <taxon>Nematoda</taxon>
        <taxon>Chromadorea</taxon>
        <taxon>Rhabditida</taxon>
        <taxon>Tylenchina</taxon>
        <taxon>Panagrolaimomorpha</taxon>
        <taxon>Strongyloidoidea</taxon>
        <taxon>Steinernematidae</taxon>
        <taxon>Steinernema</taxon>
    </lineage>
</organism>
<evidence type="ECO:0000256" key="6">
    <source>
        <dbReference type="ARBA" id="ARBA00022989"/>
    </source>
</evidence>
<keyword evidence="5" id="KW-0677">Repeat</keyword>
<evidence type="ECO:0000256" key="1">
    <source>
        <dbReference type="ARBA" id="ARBA00004167"/>
    </source>
</evidence>
<comment type="subcellular location">
    <subcellularLocation>
        <location evidence="1">Membrane</location>
        <topology evidence="1">Single-pass membrane protein</topology>
    </subcellularLocation>
</comment>
<accession>A0A1I7ZAK2</accession>
<keyword evidence="8" id="KW-0325">Glycoprotein</keyword>
<evidence type="ECO:0000256" key="5">
    <source>
        <dbReference type="ARBA" id="ARBA00022737"/>
    </source>
</evidence>
<evidence type="ECO:0000313" key="11">
    <source>
        <dbReference type="Proteomes" id="UP000095287"/>
    </source>
</evidence>
<dbReference type="GO" id="GO:0038023">
    <property type="term" value="F:signaling receptor activity"/>
    <property type="evidence" value="ECO:0007669"/>
    <property type="project" value="TreeGrafter"/>
</dbReference>
<dbReference type="InterPro" id="IPR000483">
    <property type="entry name" value="Cys-rich_flank_reg_C"/>
</dbReference>
<dbReference type="Proteomes" id="UP000095287">
    <property type="component" value="Unplaced"/>
</dbReference>
<evidence type="ECO:0000256" key="9">
    <source>
        <dbReference type="SAM" id="Phobius"/>
    </source>
</evidence>
<feature type="domain" description="LRRCT" evidence="10">
    <location>
        <begin position="349"/>
        <end position="400"/>
    </location>
</feature>
<evidence type="ECO:0000256" key="2">
    <source>
        <dbReference type="ARBA" id="ARBA00022614"/>
    </source>
</evidence>
<keyword evidence="11" id="KW-1185">Reference proteome</keyword>
<keyword evidence="6 9" id="KW-1133">Transmembrane helix</keyword>
<dbReference type="WBParaSite" id="L893_g2425.t1">
    <property type="protein sequence ID" value="L893_g2425.t1"/>
    <property type="gene ID" value="L893_g2425"/>
</dbReference>
<evidence type="ECO:0000256" key="7">
    <source>
        <dbReference type="ARBA" id="ARBA00023136"/>
    </source>
</evidence>
<dbReference type="SMART" id="SM00369">
    <property type="entry name" value="LRR_TYP"/>
    <property type="match status" value="3"/>
</dbReference>
<dbReference type="SMART" id="SM00082">
    <property type="entry name" value="LRRCT"/>
    <property type="match status" value="1"/>
</dbReference>
<feature type="transmembrane region" description="Helical" evidence="9">
    <location>
        <begin position="407"/>
        <end position="425"/>
    </location>
</feature>
<evidence type="ECO:0000256" key="4">
    <source>
        <dbReference type="ARBA" id="ARBA00022729"/>
    </source>
</evidence>
<name>A0A1I7ZAK2_9BILA</name>
<proteinExistence type="predicted"/>
<dbReference type="GO" id="GO:0007165">
    <property type="term" value="P:signal transduction"/>
    <property type="evidence" value="ECO:0007669"/>
    <property type="project" value="TreeGrafter"/>
</dbReference>
<dbReference type="InterPro" id="IPR001611">
    <property type="entry name" value="Leu-rich_rpt"/>
</dbReference>
<dbReference type="PANTHER" id="PTHR24365:SF541">
    <property type="entry name" value="PROTEIN TOLL-RELATED"/>
    <property type="match status" value="1"/>
</dbReference>
<keyword evidence="3 9" id="KW-0812">Transmembrane</keyword>
<dbReference type="Gene3D" id="3.80.10.10">
    <property type="entry name" value="Ribonuclease Inhibitor"/>
    <property type="match status" value="2"/>
</dbReference>
<keyword evidence="7 9" id="KW-0472">Membrane</keyword>
<keyword evidence="4" id="KW-0732">Signal</keyword>
<dbReference type="PANTHER" id="PTHR24365">
    <property type="entry name" value="TOLL-LIKE RECEPTOR"/>
    <property type="match status" value="1"/>
</dbReference>
<dbReference type="InterPro" id="IPR032675">
    <property type="entry name" value="LRR_dom_sf"/>
</dbReference>
<dbReference type="GO" id="GO:0005886">
    <property type="term" value="C:plasma membrane"/>
    <property type="evidence" value="ECO:0007669"/>
    <property type="project" value="TreeGrafter"/>
</dbReference>
<reference evidence="12" key="1">
    <citation type="submission" date="2016-11" db="UniProtKB">
        <authorList>
            <consortium name="WormBaseParasite"/>
        </authorList>
    </citation>
    <scope>IDENTIFICATION</scope>
</reference>
<protein>
    <submittedName>
        <fullName evidence="12">LRRCT domain-containing protein</fullName>
    </submittedName>
</protein>
<dbReference type="Pfam" id="PF13855">
    <property type="entry name" value="LRR_8"/>
    <property type="match status" value="2"/>
</dbReference>
<evidence type="ECO:0000256" key="8">
    <source>
        <dbReference type="ARBA" id="ARBA00023180"/>
    </source>
</evidence>
<dbReference type="SUPFAM" id="SSF52058">
    <property type="entry name" value="L domain-like"/>
    <property type="match status" value="1"/>
</dbReference>
<keyword evidence="2" id="KW-0433">Leucine-rich repeat</keyword>
<evidence type="ECO:0000313" key="12">
    <source>
        <dbReference type="WBParaSite" id="L893_g2425.t1"/>
    </source>
</evidence>
<dbReference type="InterPro" id="IPR003591">
    <property type="entry name" value="Leu-rich_rpt_typical-subtyp"/>
</dbReference>
<evidence type="ECO:0000256" key="3">
    <source>
        <dbReference type="ARBA" id="ARBA00022692"/>
    </source>
</evidence>